<reference evidence="3 4" key="1">
    <citation type="submission" date="2024-01" db="EMBL/GenBank/DDBJ databases">
        <title>The genomes of 5 underutilized Papilionoideae crops provide insights into root nodulation and disease resistanc.</title>
        <authorList>
            <person name="Jiang F."/>
        </authorList>
    </citation>
    <scope>NUCLEOTIDE SEQUENCE [LARGE SCALE GENOMIC DNA]</scope>
    <source>
        <strain evidence="3">JINMINGXINNONG_FW02</strain>
        <tissue evidence="3">Leaves</tissue>
    </source>
</reference>
<dbReference type="AlphaFoldDB" id="A0AAN9ML91"/>
<keyword evidence="4" id="KW-1185">Reference proteome</keyword>
<dbReference type="EMBL" id="JAYMYR010000006">
    <property type="protein sequence ID" value="KAK7356680.1"/>
    <property type="molecule type" value="Genomic_DNA"/>
</dbReference>
<dbReference type="PANTHER" id="PTHR46929:SF4">
    <property type="entry name" value="MYB_SANT-LIKE DOMAIN-CONTAINING PROTEIN"/>
    <property type="match status" value="1"/>
</dbReference>
<feature type="region of interest" description="Disordered" evidence="1">
    <location>
        <begin position="171"/>
        <end position="234"/>
    </location>
</feature>
<comment type="caution">
    <text evidence="3">The sequence shown here is derived from an EMBL/GenBank/DDBJ whole genome shotgun (WGS) entry which is preliminary data.</text>
</comment>
<feature type="compositionally biased region" description="Pro residues" evidence="1">
    <location>
        <begin position="206"/>
        <end position="217"/>
    </location>
</feature>
<evidence type="ECO:0000256" key="1">
    <source>
        <dbReference type="SAM" id="MobiDB-lite"/>
    </source>
</evidence>
<feature type="domain" description="Myb/SANT-like" evidence="2">
    <location>
        <begin position="20"/>
        <end position="113"/>
    </location>
</feature>
<evidence type="ECO:0000313" key="4">
    <source>
        <dbReference type="Proteomes" id="UP001374584"/>
    </source>
</evidence>
<organism evidence="3 4">
    <name type="scientific">Phaseolus coccineus</name>
    <name type="common">Scarlet runner bean</name>
    <name type="synonym">Phaseolus multiflorus</name>
    <dbReference type="NCBI Taxonomy" id="3886"/>
    <lineage>
        <taxon>Eukaryota</taxon>
        <taxon>Viridiplantae</taxon>
        <taxon>Streptophyta</taxon>
        <taxon>Embryophyta</taxon>
        <taxon>Tracheophyta</taxon>
        <taxon>Spermatophyta</taxon>
        <taxon>Magnoliopsida</taxon>
        <taxon>eudicotyledons</taxon>
        <taxon>Gunneridae</taxon>
        <taxon>Pentapetalae</taxon>
        <taxon>rosids</taxon>
        <taxon>fabids</taxon>
        <taxon>Fabales</taxon>
        <taxon>Fabaceae</taxon>
        <taxon>Papilionoideae</taxon>
        <taxon>50 kb inversion clade</taxon>
        <taxon>NPAAA clade</taxon>
        <taxon>indigoferoid/millettioid clade</taxon>
        <taxon>Phaseoleae</taxon>
        <taxon>Phaseolus</taxon>
    </lineage>
</organism>
<evidence type="ECO:0000259" key="2">
    <source>
        <dbReference type="Pfam" id="PF12776"/>
    </source>
</evidence>
<dbReference type="InterPro" id="IPR024752">
    <property type="entry name" value="Myb/SANT-like_dom"/>
</dbReference>
<proteinExistence type="predicted"/>
<sequence>MDHGKGIASESSAAVREHKKWTTDMDFRLLNAMIDEASMGNRIDGSWTTQGYTNIIKSLHQSGLVGITKNNMKNRQKSLTDKWREIHDLFSGLSGFAWNPTTKIFEAEDEVWDMLIKAKPSAAKWRVNPIRHYKLMEDLWGLDRATGQGGRTALQSSSRTQSHHFNVDLNDHNMEDIPEEPGLDATQCETPRSVDPNVDSYSPGPNLTPPFVPPQPSQPSGGTSSSRGSKRKAPMVDVIDLQLKRLNTRFEGLTDILGRGSDQLDRLCHIAERQAISAEVVALSSQRMANATEENLQHNRRHVVAEEERNSIFREHTRTLRRTLTFQYSESDIWEMLVEMNIQDEDLLDNCYDFLCGHPNAVKQLFGLPLERRMRKLVKIMTTNP</sequence>
<dbReference type="Pfam" id="PF12776">
    <property type="entry name" value="Myb_DNA-bind_3"/>
    <property type="match status" value="1"/>
</dbReference>
<evidence type="ECO:0000313" key="3">
    <source>
        <dbReference type="EMBL" id="KAK7356680.1"/>
    </source>
</evidence>
<accession>A0AAN9ML91</accession>
<dbReference type="PANTHER" id="PTHR46929">
    <property type="entry name" value="EXPRESSED PROTEIN"/>
    <property type="match status" value="1"/>
</dbReference>
<protein>
    <recommendedName>
        <fullName evidence="2">Myb/SANT-like domain-containing protein</fullName>
    </recommendedName>
</protein>
<feature type="compositionally biased region" description="Low complexity" evidence="1">
    <location>
        <begin position="218"/>
        <end position="227"/>
    </location>
</feature>
<gene>
    <name evidence="3" type="ORF">VNO80_15955</name>
</gene>
<name>A0AAN9ML91_PHACN</name>
<dbReference type="Proteomes" id="UP001374584">
    <property type="component" value="Unassembled WGS sequence"/>
</dbReference>